<dbReference type="Pfam" id="PF00567">
    <property type="entry name" value="TUDOR"/>
    <property type="match status" value="1"/>
</dbReference>
<feature type="compositionally biased region" description="Basic and acidic residues" evidence="1">
    <location>
        <begin position="353"/>
        <end position="374"/>
    </location>
</feature>
<evidence type="ECO:0000259" key="3">
    <source>
        <dbReference type="Pfam" id="PF00567"/>
    </source>
</evidence>
<feature type="region of interest" description="Disordered" evidence="1">
    <location>
        <begin position="440"/>
        <end position="462"/>
    </location>
</feature>
<dbReference type="EMBL" id="JAUCMV010000004">
    <property type="protein sequence ID" value="KAK0406038.1"/>
    <property type="molecule type" value="Genomic_DNA"/>
</dbReference>
<dbReference type="Gene3D" id="2.30.30.140">
    <property type="match status" value="1"/>
</dbReference>
<keyword evidence="2" id="KW-0812">Transmembrane</keyword>
<feature type="region of interest" description="Disordered" evidence="1">
    <location>
        <begin position="320"/>
        <end position="374"/>
    </location>
</feature>
<feature type="compositionally biased region" description="Polar residues" evidence="1">
    <location>
        <begin position="328"/>
        <end position="337"/>
    </location>
</feature>
<accession>A0AA39LQN7</accession>
<keyword evidence="2" id="KW-1133">Transmembrane helix</keyword>
<sequence length="505" mass="55810">MVLQVRRNVFPYKVNVGNATIGIKATSSIQGLPTLTFPVSAGEYFDGTICYVRDWTTLFMQLPGAREVLEKIQTFFESKSIEHFGLMESAVKGSLGVVQFDHSEEFFRVIVLERKSPIIINVLFVDYGNIEEIDRRIVHELAGEMKLIPAQAIPINIKHSTVGHRMRFDDFRDMLQGAEISLLMSDTVVKGRFAASIFTYGLDEGPLALDEVINSKQPILKVRSNRKHHSNGSNATWLPPIARNETLLLSTTSGTSTNGSGKVMLLADYSGQEAAEKSPIFTARDGIWMAFATVIVLIVIGASYILLCLGTRCAQKVLRSKRTDRKANTVSPQNDSKASVVPIPDYVNSPARCDSKPAKLTLDQDKTKETDDDRAKAGKSLLTLQTIPNMISLISRPNFITETKKKGSQKKRRILDPIDPVGYPAVPGLSELKFSKKTPISPKTPCEAKSVESTQPSSANRKTFSVISASSLNSEPVLYEYADSVHPSDYDIGFLYAERKSPMKL</sequence>
<evidence type="ECO:0000313" key="5">
    <source>
        <dbReference type="Proteomes" id="UP001175271"/>
    </source>
</evidence>
<evidence type="ECO:0000256" key="1">
    <source>
        <dbReference type="SAM" id="MobiDB-lite"/>
    </source>
</evidence>
<feature type="domain" description="Tudor" evidence="3">
    <location>
        <begin position="43"/>
        <end position="158"/>
    </location>
</feature>
<evidence type="ECO:0000256" key="2">
    <source>
        <dbReference type="SAM" id="Phobius"/>
    </source>
</evidence>
<name>A0AA39LQN7_9BILA</name>
<dbReference type="AlphaFoldDB" id="A0AA39LQN7"/>
<dbReference type="CDD" id="cd20379">
    <property type="entry name" value="Tudor_dTUD-like"/>
    <property type="match status" value="1"/>
</dbReference>
<feature type="compositionally biased region" description="Polar residues" evidence="1">
    <location>
        <begin position="451"/>
        <end position="462"/>
    </location>
</feature>
<proteinExistence type="predicted"/>
<dbReference type="SUPFAM" id="SSF63748">
    <property type="entry name" value="Tudor/PWWP/MBT"/>
    <property type="match status" value="1"/>
</dbReference>
<keyword evidence="5" id="KW-1185">Reference proteome</keyword>
<keyword evidence="2" id="KW-0472">Membrane</keyword>
<comment type="caution">
    <text evidence="4">The sequence shown here is derived from an EMBL/GenBank/DDBJ whole genome shotgun (WGS) entry which is preliminary data.</text>
</comment>
<reference evidence="4" key="1">
    <citation type="submission" date="2023-06" db="EMBL/GenBank/DDBJ databases">
        <title>Genomic analysis of the entomopathogenic nematode Steinernema hermaphroditum.</title>
        <authorList>
            <person name="Schwarz E.M."/>
            <person name="Heppert J.K."/>
            <person name="Baniya A."/>
            <person name="Schwartz H.T."/>
            <person name="Tan C.-H."/>
            <person name="Antoshechkin I."/>
            <person name="Sternberg P.W."/>
            <person name="Goodrich-Blair H."/>
            <person name="Dillman A.R."/>
        </authorList>
    </citation>
    <scope>NUCLEOTIDE SEQUENCE</scope>
    <source>
        <strain evidence="4">PS9179</strain>
        <tissue evidence="4">Whole animal</tissue>
    </source>
</reference>
<feature type="transmembrane region" description="Helical" evidence="2">
    <location>
        <begin position="287"/>
        <end position="309"/>
    </location>
</feature>
<protein>
    <recommendedName>
        <fullName evidence="3">Tudor domain-containing protein</fullName>
    </recommendedName>
</protein>
<gene>
    <name evidence="4" type="ORF">QR680_018331</name>
</gene>
<dbReference type="InterPro" id="IPR002999">
    <property type="entry name" value="Tudor"/>
</dbReference>
<dbReference type="Proteomes" id="UP001175271">
    <property type="component" value="Unassembled WGS sequence"/>
</dbReference>
<evidence type="ECO:0000313" key="4">
    <source>
        <dbReference type="EMBL" id="KAK0406038.1"/>
    </source>
</evidence>
<organism evidence="4 5">
    <name type="scientific">Steinernema hermaphroditum</name>
    <dbReference type="NCBI Taxonomy" id="289476"/>
    <lineage>
        <taxon>Eukaryota</taxon>
        <taxon>Metazoa</taxon>
        <taxon>Ecdysozoa</taxon>
        <taxon>Nematoda</taxon>
        <taxon>Chromadorea</taxon>
        <taxon>Rhabditida</taxon>
        <taxon>Tylenchina</taxon>
        <taxon>Panagrolaimomorpha</taxon>
        <taxon>Strongyloidoidea</taxon>
        <taxon>Steinernematidae</taxon>
        <taxon>Steinernema</taxon>
    </lineage>
</organism>